<organism evidence="1 2">
    <name type="scientific">Mucilaginibacter boryungensis</name>
    <dbReference type="NCBI Taxonomy" id="768480"/>
    <lineage>
        <taxon>Bacteria</taxon>
        <taxon>Pseudomonadati</taxon>
        <taxon>Bacteroidota</taxon>
        <taxon>Sphingobacteriia</taxon>
        <taxon>Sphingobacteriales</taxon>
        <taxon>Sphingobacteriaceae</taxon>
        <taxon>Mucilaginibacter</taxon>
    </lineage>
</organism>
<evidence type="ECO:0000313" key="1">
    <source>
        <dbReference type="EMBL" id="MBE9666794.1"/>
    </source>
</evidence>
<comment type="caution">
    <text evidence="1">The sequence shown here is derived from an EMBL/GenBank/DDBJ whole genome shotgun (WGS) entry which is preliminary data.</text>
</comment>
<dbReference type="Proteomes" id="UP000632774">
    <property type="component" value="Unassembled WGS sequence"/>
</dbReference>
<evidence type="ECO:0000313" key="2">
    <source>
        <dbReference type="Proteomes" id="UP000632774"/>
    </source>
</evidence>
<proteinExistence type="predicted"/>
<dbReference type="EMBL" id="JADFFM010000001">
    <property type="protein sequence ID" value="MBE9666794.1"/>
    <property type="molecule type" value="Genomic_DNA"/>
</dbReference>
<sequence>MYLTYKNENMNHIMVCAEFPGTTDEQANEIYAILNQRNWTRITSQDEEFNNIWYGTFNRQMLEKDCREIATRNFMEAAKKYCSEVQLTILWGANKPTSQGFTLIS</sequence>
<gene>
    <name evidence="1" type="ORF">IRJ18_10510</name>
</gene>
<dbReference type="RefSeq" id="WP_194106134.1">
    <property type="nucleotide sequence ID" value="NZ_JADFFM010000001.1"/>
</dbReference>
<protein>
    <submittedName>
        <fullName evidence="1">Uncharacterized protein</fullName>
    </submittedName>
</protein>
<name>A0ABR9XHC3_9SPHI</name>
<accession>A0ABR9XHC3</accession>
<keyword evidence="2" id="KW-1185">Reference proteome</keyword>
<reference evidence="1 2" key="1">
    <citation type="submission" date="2020-10" db="EMBL/GenBank/DDBJ databases">
        <title>Mucilaginibacter mali sp. nov., isolated from rhizosphere soil of apple orchard.</title>
        <authorList>
            <person name="Lee J.-S."/>
            <person name="Kim H.S."/>
            <person name="Kim J.-S."/>
        </authorList>
    </citation>
    <scope>NUCLEOTIDE SEQUENCE [LARGE SCALE GENOMIC DNA]</scope>
    <source>
        <strain evidence="1 2">KCTC 23157</strain>
    </source>
</reference>